<evidence type="ECO:0000256" key="1">
    <source>
        <dbReference type="SAM" id="Phobius"/>
    </source>
</evidence>
<keyword evidence="1" id="KW-0812">Transmembrane</keyword>
<keyword evidence="1" id="KW-1133">Transmembrane helix</keyword>
<feature type="transmembrane region" description="Helical" evidence="1">
    <location>
        <begin position="123"/>
        <end position="141"/>
    </location>
</feature>
<sequence length="185" mass="21282">MSAFGYFFMMAAPGSVWVSHNDGILPLLKFEHVRWLDNNGHIKPPLLLYIIVLFLARGWCVFAASLTQASDRAALVRLFYPEKSDFLLALAAGVGALLVYGLIVAERKRVFEVVIPLFRQIRWWLALLLGIDGMLLIQRLGHSDWLFSWNLALDALLLFWSLLYLAKSAHLRHYLNDWQKQDKLE</sequence>
<organism evidence="2 3">
    <name type="scientific">Shewanella algae</name>
    <dbReference type="NCBI Taxonomy" id="38313"/>
    <lineage>
        <taxon>Bacteria</taxon>
        <taxon>Pseudomonadati</taxon>
        <taxon>Pseudomonadota</taxon>
        <taxon>Gammaproteobacteria</taxon>
        <taxon>Alteromonadales</taxon>
        <taxon>Shewanellaceae</taxon>
        <taxon>Shewanella</taxon>
    </lineage>
</organism>
<reference evidence="2 3" key="1">
    <citation type="submission" date="2018-06" db="EMBL/GenBank/DDBJ databases">
        <authorList>
            <consortium name="Pathogen Informatics"/>
            <person name="Doyle S."/>
        </authorList>
    </citation>
    <scope>NUCLEOTIDE SEQUENCE [LARGE SCALE GENOMIC DNA]</scope>
    <source>
        <strain evidence="2 3">NCTC10738</strain>
    </source>
</reference>
<dbReference type="EMBL" id="UGYO01000002">
    <property type="protein sequence ID" value="SUJ09840.1"/>
    <property type="molecule type" value="Genomic_DNA"/>
</dbReference>
<protein>
    <submittedName>
        <fullName evidence="2">Protein of uncharacterized function (DUF2919)</fullName>
    </submittedName>
</protein>
<dbReference type="InterPro" id="IPR021318">
    <property type="entry name" value="DUF2919"/>
</dbReference>
<keyword evidence="1" id="KW-0472">Membrane</keyword>
<name>A0A380C1F4_9GAMM</name>
<feature type="transmembrane region" description="Helical" evidence="1">
    <location>
        <begin position="147"/>
        <end position="166"/>
    </location>
</feature>
<dbReference type="Proteomes" id="UP000254069">
    <property type="component" value="Unassembled WGS sequence"/>
</dbReference>
<feature type="transmembrane region" description="Helical" evidence="1">
    <location>
        <begin position="46"/>
        <end position="66"/>
    </location>
</feature>
<evidence type="ECO:0000313" key="2">
    <source>
        <dbReference type="EMBL" id="SUJ09840.1"/>
    </source>
</evidence>
<keyword evidence="3" id="KW-1185">Reference proteome</keyword>
<proteinExistence type="predicted"/>
<dbReference type="Pfam" id="PF11143">
    <property type="entry name" value="DUF2919"/>
    <property type="match status" value="1"/>
</dbReference>
<gene>
    <name evidence="2" type="ORF">NCTC10738_04226</name>
</gene>
<accession>A0A380C1F4</accession>
<dbReference type="AlphaFoldDB" id="A0A380C1F4"/>
<evidence type="ECO:0000313" key="3">
    <source>
        <dbReference type="Proteomes" id="UP000254069"/>
    </source>
</evidence>
<feature type="transmembrane region" description="Helical" evidence="1">
    <location>
        <begin position="86"/>
        <end position="103"/>
    </location>
</feature>